<dbReference type="PROSITE" id="PS50111">
    <property type="entry name" value="CHEMOTAXIS_TRANSDUC_2"/>
    <property type="match status" value="1"/>
</dbReference>
<dbReference type="InterPro" id="IPR000727">
    <property type="entry name" value="T_SNARE_dom"/>
</dbReference>
<feature type="coiled-coil region" evidence="6">
    <location>
        <begin position="357"/>
        <end position="419"/>
    </location>
</feature>
<keyword evidence="2" id="KW-0997">Cell inner membrane</keyword>
<feature type="transmembrane region" description="Helical" evidence="7">
    <location>
        <begin position="286"/>
        <end position="307"/>
    </location>
</feature>
<keyword evidence="7" id="KW-0472">Membrane</keyword>
<keyword evidence="12" id="KW-1185">Reference proteome</keyword>
<dbReference type="Gene3D" id="1.10.287.950">
    <property type="entry name" value="Methyl-accepting chemotaxis protein"/>
    <property type="match status" value="1"/>
</dbReference>
<dbReference type="InterPro" id="IPR003660">
    <property type="entry name" value="HAMP_dom"/>
</dbReference>
<dbReference type="SMART" id="SM00283">
    <property type="entry name" value="MA"/>
    <property type="match status" value="1"/>
</dbReference>
<gene>
    <name evidence="11" type="ORF">QGN29_03660</name>
</gene>
<dbReference type="Gene3D" id="6.10.340.10">
    <property type="match status" value="1"/>
</dbReference>
<organism evidence="11 12">
    <name type="scientific">Temperatibacter marinus</name>
    <dbReference type="NCBI Taxonomy" id="1456591"/>
    <lineage>
        <taxon>Bacteria</taxon>
        <taxon>Pseudomonadati</taxon>
        <taxon>Pseudomonadota</taxon>
        <taxon>Alphaproteobacteria</taxon>
        <taxon>Kordiimonadales</taxon>
        <taxon>Temperatibacteraceae</taxon>
        <taxon>Temperatibacter</taxon>
    </lineage>
</organism>
<dbReference type="AlphaFoldDB" id="A0AA52EDI2"/>
<dbReference type="GO" id="GO:0005886">
    <property type="term" value="C:plasma membrane"/>
    <property type="evidence" value="ECO:0007669"/>
    <property type="project" value="UniProtKB-SubCell"/>
</dbReference>
<name>A0AA52EDI2_9PROT</name>
<keyword evidence="2" id="KW-1003">Cell membrane</keyword>
<reference evidence="11" key="1">
    <citation type="submission" date="2023-04" db="EMBL/GenBank/DDBJ databases">
        <title>Complete genome sequence of Temperatibacter marinus.</title>
        <authorList>
            <person name="Rong J.-C."/>
            <person name="Yi M.-L."/>
            <person name="Zhao Q."/>
        </authorList>
    </citation>
    <scope>NUCLEOTIDE SEQUENCE</scope>
    <source>
        <strain evidence="11">NBRC 110045</strain>
    </source>
</reference>
<evidence type="ECO:0000256" key="5">
    <source>
        <dbReference type="PROSITE-ProRule" id="PRU00284"/>
    </source>
</evidence>
<evidence type="ECO:0000256" key="3">
    <source>
        <dbReference type="ARBA" id="ARBA00023224"/>
    </source>
</evidence>
<dbReference type="PROSITE" id="PS50192">
    <property type="entry name" value="T_SNARE"/>
    <property type="match status" value="1"/>
</dbReference>
<dbReference type="PANTHER" id="PTHR32089">
    <property type="entry name" value="METHYL-ACCEPTING CHEMOTAXIS PROTEIN MCPB"/>
    <property type="match status" value="1"/>
</dbReference>
<evidence type="ECO:0000256" key="2">
    <source>
        <dbReference type="ARBA" id="ARBA00022519"/>
    </source>
</evidence>
<evidence type="ECO:0000259" key="10">
    <source>
        <dbReference type="PROSITE" id="PS50885"/>
    </source>
</evidence>
<feature type="domain" description="T-SNARE coiled-coil homology" evidence="9">
    <location>
        <begin position="582"/>
        <end position="644"/>
    </location>
</feature>
<protein>
    <submittedName>
        <fullName evidence="11">Methyl-accepting chemotaxis protein</fullName>
    </submittedName>
</protein>
<evidence type="ECO:0000256" key="6">
    <source>
        <dbReference type="SAM" id="Coils"/>
    </source>
</evidence>
<dbReference type="KEGG" id="tmk:QGN29_03660"/>
<keyword evidence="3 5" id="KW-0807">Transducer</keyword>
<evidence type="ECO:0000259" key="9">
    <source>
        <dbReference type="PROSITE" id="PS50192"/>
    </source>
</evidence>
<keyword evidence="7" id="KW-0812">Transmembrane</keyword>
<feature type="domain" description="Methyl-accepting transducer" evidence="8">
    <location>
        <begin position="437"/>
        <end position="666"/>
    </location>
</feature>
<dbReference type="Pfam" id="PF00672">
    <property type="entry name" value="HAMP"/>
    <property type="match status" value="1"/>
</dbReference>
<dbReference type="PROSITE" id="PS50885">
    <property type="entry name" value="HAMP"/>
    <property type="match status" value="1"/>
</dbReference>
<dbReference type="InterPro" id="IPR032255">
    <property type="entry name" value="HBM"/>
</dbReference>
<evidence type="ECO:0000313" key="11">
    <source>
        <dbReference type="EMBL" id="WND03467.1"/>
    </source>
</evidence>
<keyword evidence="6" id="KW-0175">Coiled coil</keyword>
<dbReference type="SMART" id="SM00304">
    <property type="entry name" value="HAMP"/>
    <property type="match status" value="1"/>
</dbReference>
<feature type="transmembrane region" description="Helical" evidence="7">
    <location>
        <begin position="15"/>
        <end position="35"/>
    </location>
</feature>
<dbReference type="RefSeq" id="WP_310799320.1">
    <property type="nucleotide sequence ID" value="NZ_CP123872.1"/>
</dbReference>
<evidence type="ECO:0000256" key="7">
    <source>
        <dbReference type="SAM" id="Phobius"/>
    </source>
</evidence>
<evidence type="ECO:0000259" key="8">
    <source>
        <dbReference type="PROSITE" id="PS50111"/>
    </source>
</evidence>
<sequence length="686" mass="75185">MSGIMNYIENLSLNIRIWALMLLSVVGFIIVWAFVTMGLNDLHDAKITNDYYAKLSESEKEISTYGLQLRRNEKDFLIRKDTKYVDRYLKNYDKLSTELGQLKSYVQGKPVAKFVRNFEENIIKHRAKFKEVAANEENLGLNEKLGLQGTLRGAVHDIEELLKTHKNDLLQIKMLMMRRHEKDFIMRVDDKYIGRIDSRQSEFLEILAGTSFNSDVKTEMTTKLAQYVASFQAYAEARKENVSATKELSSIYATATKDMPNLVKYAADNGALALTGYTDADAALSLTVNIVIIFVLLISITFGYFIIRSTIEPMTALKSAVKEISGGDYSVLVPNTSLTNEIGEISLAIDDLKSSAAKRLELEALAAKEAKEKAEQDRREQEEKAQLEQAKLTEEKAALREKEDKAAQINQLIASFEAQISSAVSNLDNSSRVMRTTSTEMVSIADTTGQKSNSVREASEAMQQNMSTMAAAMEQFTASISEVNSQVRIANTSSSEAVSATESSSKAIERLSEASTRIEDVVKLISDIAEQTNLLALNATIEAARAGEAGKGFAVVASEVKNLANQTASATEDITKQIGDMQSVTGDAVSSIGEISNIIGNLNTVMLNISSAVEEQDASTQEITRSVQFTAEGSQRVTSEIIEVSEGSEQTGSASAKVQTAAEELEALSSGIKSEVDSFLSQVRNS</sequence>
<dbReference type="Proteomes" id="UP001268683">
    <property type="component" value="Chromosome"/>
</dbReference>
<comment type="subcellular location">
    <subcellularLocation>
        <location evidence="1">Cell inner membrane</location>
        <topology evidence="1">Multi-pass membrane protein</topology>
    </subcellularLocation>
</comment>
<dbReference type="SUPFAM" id="SSF58104">
    <property type="entry name" value="Methyl-accepting chemotaxis protein (MCP) signaling domain"/>
    <property type="match status" value="1"/>
</dbReference>
<dbReference type="EMBL" id="CP123872">
    <property type="protein sequence ID" value="WND03467.1"/>
    <property type="molecule type" value="Genomic_DNA"/>
</dbReference>
<proteinExistence type="inferred from homology"/>
<dbReference type="InterPro" id="IPR004089">
    <property type="entry name" value="MCPsignal_dom"/>
</dbReference>
<accession>A0AA52EDI2</accession>
<comment type="similarity">
    <text evidence="4">Belongs to the methyl-accepting chemotaxis (MCP) protein family.</text>
</comment>
<dbReference type="PANTHER" id="PTHR32089:SF112">
    <property type="entry name" value="LYSOZYME-LIKE PROTEIN-RELATED"/>
    <property type="match status" value="1"/>
</dbReference>
<evidence type="ECO:0000256" key="4">
    <source>
        <dbReference type="ARBA" id="ARBA00029447"/>
    </source>
</evidence>
<dbReference type="SUPFAM" id="SSF158472">
    <property type="entry name" value="HAMP domain-like"/>
    <property type="match status" value="1"/>
</dbReference>
<keyword evidence="7" id="KW-1133">Transmembrane helix</keyword>
<feature type="domain" description="HAMP" evidence="10">
    <location>
        <begin position="308"/>
        <end position="361"/>
    </location>
</feature>
<evidence type="ECO:0000313" key="12">
    <source>
        <dbReference type="Proteomes" id="UP001268683"/>
    </source>
</evidence>
<evidence type="ECO:0000256" key="1">
    <source>
        <dbReference type="ARBA" id="ARBA00004429"/>
    </source>
</evidence>
<dbReference type="GO" id="GO:0007165">
    <property type="term" value="P:signal transduction"/>
    <property type="evidence" value="ECO:0007669"/>
    <property type="project" value="UniProtKB-KW"/>
</dbReference>
<dbReference type="SMART" id="SM01358">
    <property type="entry name" value="HBM"/>
    <property type="match status" value="1"/>
</dbReference>
<dbReference type="Pfam" id="PF00015">
    <property type="entry name" value="MCPsignal"/>
    <property type="match status" value="1"/>
</dbReference>